<evidence type="ECO:0000256" key="5">
    <source>
        <dbReference type="ARBA" id="ARBA00012513"/>
    </source>
</evidence>
<dbReference type="InterPro" id="IPR024205">
    <property type="entry name" value="Mst1_2_SARAH_domain"/>
</dbReference>
<evidence type="ECO:0000256" key="2">
    <source>
        <dbReference type="ARBA" id="ARBA00004123"/>
    </source>
</evidence>
<evidence type="ECO:0000256" key="7">
    <source>
        <dbReference type="ARBA" id="ARBA00022527"/>
    </source>
</evidence>
<keyword evidence="13 24" id="KW-0418">Kinase</keyword>
<evidence type="ECO:0000256" key="1">
    <source>
        <dbReference type="ARBA" id="ARBA00001946"/>
    </source>
</evidence>
<dbReference type="PROSITE" id="PS00107">
    <property type="entry name" value="PROTEIN_KINASE_ATP"/>
    <property type="match status" value="1"/>
</dbReference>
<dbReference type="GO" id="GO:0046872">
    <property type="term" value="F:metal ion binding"/>
    <property type="evidence" value="ECO:0007669"/>
    <property type="project" value="UniProtKB-KW"/>
</dbReference>
<evidence type="ECO:0000256" key="20">
    <source>
        <dbReference type="PROSITE-ProRule" id="PRU10141"/>
    </source>
</evidence>
<evidence type="ECO:0000256" key="18">
    <source>
        <dbReference type="ARBA" id="ARBA00048659"/>
    </source>
</evidence>
<dbReference type="GO" id="GO:0009967">
    <property type="term" value="P:positive regulation of signal transduction"/>
    <property type="evidence" value="ECO:0007669"/>
    <property type="project" value="UniProtKB-ARBA"/>
</dbReference>
<protein>
    <recommendedName>
        <fullName evidence="5">non-specific serine/threonine protein kinase</fullName>
        <ecNumber evidence="5">2.7.11.1</ecNumber>
    </recommendedName>
</protein>
<keyword evidence="8" id="KW-0597">Phosphoprotein</keyword>
<dbReference type="GO" id="GO:0006915">
    <property type="term" value="P:apoptotic process"/>
    <property type="evidence" value="ECO:0007669"/>
    <property type="project" value="UniProtKB-KW"/>
</dbReference>
<proteinExistence type="inferred from homology"/>
<keyword evidence="6" id="KW-0963">Cytoplasm</keyword>
<evidence type="ECO:0000256" key="9">
    <source>
        <dbReference type="ARBA" id="ARBA00022679"/>
    </source>
</evidence>
<reference evidence="24 25" key="1">
    <citation type="journal article" date="2020" name="Nature">
        <title>Six reference-quality genomes reveal evolution of bat adaptations.</title>
        <authorList>
            <person name="Jebb D."/>
            <person name="Huang Z."/>
            <person name="Pippel M."/>
            <person name="Hughes G.M."/>
            <person name="Lavrichenko K."/>
            <person name="Devanna P."/>
            <person name="Winkler S."/>
            <person name="Jermiin L.S."/>
            <person name="Skirmuntt E.C."/>
            <person name="Katzourakis A."/>
            <person name="Burkitt-Gray L."/>
            <person name="Ray D.A."/>
            <person name="Sullivan K.A.M."/>
            <person name="Roscito J.G."/>
            <person name="Kirilenko B.M."/>
            <person name="Davalos L.M."/>
            <person name="Corthals A.P."/>
            <person name="Power M.L."/>
            <person name="Jones G."/>
            <person name="Ransome R.D."/>
            <person name="Dechmann D.K.N."/>
            <person name="Locatelli A.G."/>
            <person name="Puechmaille S.J."/>
            <person name="Fedrigo O."/>
            <person name="Jarvis E.D."/>
            <person name="Hiller M."/>
            <person name="Vernes S.C."/>
            <person name="Myers E.W."/>
            <person name="Teeling E.C."/>
        </authorList>
    </citation>
    <scope>NUCLEOTIDE SEQUENCE [LARGE SCALE GENOMIC DNA]</scope>
    <source>
        <strain evidence="24">Bat1K_MPI-CBG_1</strain>
    </source>
</reference>
<dbReference type="InterPro" id="IPR049568">
    <property type="entry name" value="Mst2_SARAH"/>
</dbReference>
<dbReference type="InterPro" id="IPR036674">
    <property type="entry name" value="p53_tetramer_sf"/>
</dbReference>
<evidence type="ECO:0000313" key="25">
    <source>
        <dbReference type="Proteomes" id="UP000664940"/>
    </source>
</evidence>
<dbReference type="PROSITE" id="PS50951">
    <property type="entry name" value="SARAH"/>
    <property type="match status" value="1"/>
</dbReference>
<evidence type="ECO:0000256" key="4">
    <source>
        <dbReference type="ARBA" id="ARBA00008874"/>
    </source>
</evidence>
<keyword evidence="11" id="KW-0479">Metal-binding</keyword>
<dbReference type="SUPFAM" id="SSF56112">
    <property type="entry name" value="Protein kinase-like (PK-like)"/>
    <property type="match status" value="1"/>
</dbReference>
<dbReference type="EMBL" id="JABVXQ010000007">
    <property type="protein sequence ID" value="KAF6101271.1"/>
    <property type="molecule type" value="Genomic_DNA"/>
</dbReference>
<evidence type="ECO:0000259" key="23">
    <source>
        <dbReference type="PROSITE" id="PS50951"/>
    </source>
</evidence>
<dbReference type="GO" id="GO:0005737">
    <property type="term" value="C:cytoplasm"/>
    <property type="evidence" value="ECO:0007669"/>
    <property type="project" value="UniProtKB-SubCell"/>
</dbReference>
<dbReference type="InterPro" id="IPR011009">
    <property type="entry name" value="Kinase-like_dom_sf"/>
</dbReference>
<feature type="region of interest" description="Disordered" evidence="21">
    <location>
        <begin position="328"/>
        <end position="350"/>
    </location>
</feature>
<evidence type="ECO:0000256" key="16">
    <source>
        <dbReference type="ARBA" id="ARBA00023054"/>
    </source>
</evidence>
<keyword evidence="10" id="KW-0053">Apoptosis</keyword>
<evidence type="ECO:0000256" key="6">
    <source>
        <dbReference type="ARBA" id="ARBA00022490"/>
    </source>
</evidence>
<dbReference type="GO" id="GO:0005524">
    <property type="term" value="F:ATP binding"/>
    <property type="evidence" value="ECO:0007669"/>
    <property type="project" value="UniProtKB-UniRule"/>
</dbReference>
<keyword evidence="14 20" id="KW-0067">ATP-binding</keyword>
<dbReference type="PANTHER" id="PTHR48012:SF10">
    <property type="entry name" value="FI20177P1"/>
    <property type="match status" value="1"/>
</dbReference>
<dbReference type="FunFam" id="3.30.200.20:FF:000410">
    <property type="entry name" value="Serine/threonine-protein kinase 3"/>
    <property type="match status" value="1"/>
</dbReference>
<evidence type="ECO:0000256" key="12">
    <source>
        <dbReference type="ARBA" id="ARBA00022741"/>
    </source>
</evidence>
<dbReference type="GO" id="GO:0004674">
    <property type="term" value="F:protein serine/threonine kinase activity"/>
    <property type="evidence" value="ECO:0007669"/>
    <property type="project" value="UniProtKB-KW"/>
</dbReference>
<evidence type="ECO:0000256" key="13">
    <source>
        <dbReference type="ARBA" id="ARBA00022777"/>
    </source>
</evidence>
<dbReference type="InterPro" id="IPR050629">
    <property type="entry name" value="STE20/SPS1-PAK"/>
</dbReference>
<evidence type="ECO:0000256" key="17">
    <source>
        <dbReference type="ARBA" id="ARBA00023242"/>
    </source>
</evidence>
<dbReference type="EC" id="2.7.11.1" evidence="5"/>
<dbReference type="CDD" id="cd21888">
    <property type="entry name" value="SARAH_MST2"/>
    <property type="match status" value="1"/>
</dbReference>
<dbReference type="Gene3D" id="1.10.510.10">
    <property type="entry name" value="Transferase(Phosphotransferase) domain 1"/>
    <property type="match status" value="1"/>
</dbReference>
<comment type="catalytic activity">
    <reaction evidence="19">
        <text>L-seryl-[protein] + ATP = O-phospho-L-seryl-[protein] + ADP + H(+)</text>
        <dbReference type="Rhea" id="RHEA:17989"/>
        <dbReference type="Rhea" id="RHEA-COMP:9863"/>
        <dbReference type="Rhea" id="RHEA-COMP:11604"/>
        <dbReference type="ChEBI" id="CHEBI:15378"/>
        <dbReference type="ChEBI" id="CHEBI:29999"/>
        <dbReference type="ChEBI" id="CHEBI:30616"/>
        <dbReference type="ChEBI" id="CHEBI:83421"/>
        <dbReference type="ChEBI" id="CHEBI:456216"/>
        <dbReference type="EC" id="2.7.11.1"/>
    </reaction>
    <physiologicalReaction direction="left-to-right" evidence="19">
        <dbReference type="Rhea" id="RHEA:17990"/>
    </physiologicalReaction>
</comment>
<comment type="cofactor">
    <cofactor evidence="1">
        <name>Mg(2+)</name>
        <dbReference type="ChEBI" id="CHEBI:18420"/>
    </cofactor>
</comment>
<dbReference type="InterPro" id="IPR000719">
    <property type="entry name" value="Prot_kinase_dom"/>
</dbReference>
<feature type="domain" description="Protein kinase" evidence="22">
    <location>
        <begin position="27"/>
        <end position="285"/>
    </location>
</feature>
<accession>A0A834E2J1</accession>
<dbReference type="Pfam" id="PF11629">
    <property type="entry name" value="Mst1_SARAH"/>
    <property type="match status" value="1"/>
</dbReference>
<evidence type="ECO:0000256" key="21">
    <source>
        <dbReference type="SAM" id="MobiDB-lite"/>
    </source>
</evidence>
<evidence type="ECO:0000256" key="11">
    <source>
        <dbReference type="ARBA" id="ARBA00022723"/>
    </source>
</evidence>
<dbReference type="GO" id="GO:0090090">
    <property type="term" value="P:negative regulation of canonical Wnt signaling pathway"/>
    <property type="evidence" value="ECO:0007669"/>
    <property type="project" value="UniProtKB-ARBA"/>
</dbReference>
<keyword evidence="15" id="KW-0460">Magnesium</keyword>
<evidence type="ECO:0000259" key="22">
    <source>
        <dbReference type="PROSITE" id="PS50011"/>
    </source>
</evidence>
<comment type="caution">
    <text evidence="24">The sequence shown here is derived from an EMBL/GenBank/DDBJ whole genome shotgun (WGS) entry which is preliminary data.</text>
</comment>
<dbReference type="CDD" id="cd06612">
    <property type="entry name" value="STKc_MST1_2"/>
    <property type="match status" value="1"/>
</dbReference>
<dbReference type="SMART" id="SM00220">
    <property type="entry name" value="S_TKc"/>
    <property type="match status" value="1"/>
</dbReference>
<evidence type="ECO:0000256" key="3">
    <source>
        <dbReference type="ARBA" id="ARBA00004496"/>
    </source>
</evidence>
<organism evidence="24 25">
    <name type="scientific">Phyllostomus discolor</name>
    <name type="common">pale spear-nosed bat</name>
    <dbReference type="NCBI Taxonomy" id="89673"/>
    <lineage>
        <taxon>Eukaryota</taxon>
        <taxon>Metazoa</taxon>
        <taxon>Chordata</taxon>
        <taxon>Craniata</taxon>
        <taxon>Vertebrata</taxon>
        <taxon>Euteleostomi</taxon>
        <taxon>Mammalia</taxon>
        <taxon>Eutheria</taxon>
        <taxon>Laurasiatheria</taxon>
        <taxon>Chiroptera</taxon>
        <taxon>Yangochiroptera</taxon>
        <taxon>Phyllostomidae</taxon>
        <taxon>Phyllostominae</taxon>
        <taxon>Phyllostomus</taxon>
    </lineage>
</organism>
<evidence type="ECO:0000256" key="10">
    <source>
        <dbReference type="ARBA" id="ARBA00022703"/>
    </source>
</evidence>
<evidence type="ECO:0000256" key="8">
    <source>
        <dbReference type="ARBA" id="ARBA00022553"/>
    </source>
</evidence>
<keyword evidence="9" id="KW-0808">Transferase</keyword>
<feature type="domain" description="SARAH" evidence="23">
    <location>
        <begin position="395"/>
        <end position="442"/>
    </location>
</feature>
<dbReference type="InterPro" id="IPR017441">
    <property type="entry name" value="Protein_kinase_ATP_BS"/>
</dbReference>
<feature type="compositionally biased region" description="Polar residues" evidence="21">
    <location>
        <begin position="339"/>
        <end position="348"/>
    </location>
</feature>
<feature type="binding site" evidence="20">
    <location>
        <position position="56"/>
    </location>
    <ligand>
        <name>ATP</name>
        <dbReference type="ChEBI" id="CHEBI:30616"/>
    </ligand>
</feature>
<sequence length="449" mass="51290">MEQPPAPKSKLKKLSEDSLTKQPEEVFDVLEKLGEGSYGSVFKAIHKESGQVVAIKQVPVESDLQEIIKEISIMQQCDSPYVVKYYGSYFKNTDLWIVMEYCGAGSVSDIIRLRNKTLIEDEIATILKSTLKGLEYLHFMRKIHRDIKAGNILLNTEGHAKLADFGVAGQLTDTMAKRNTVIGTPFWMAPEVIQEIGYNCVADIWSLGITSIEMAEGKPPYADIHPMRAIFMIPTNPPPTFRKPELWSDDFTDFVKKCLVKNPEQRATATQLLQDEDELDSHTMVKTSSESVGTMRATSTMSEGAQTMIEHNSTMLESDLGTMVINSEDEEEEDGTMKRNATSPQVQRPSFMDYFDKQDFKNKSHENCNQNMHEPFPMSKNVFPDNWKVPQDGDFDFLKNLSLEELQMRLKALDPMMEREIEELRQRYTAKRQPILDAMDAKKRRQQNF</sequence>
<keyword evidence="7" id="KW-0723">Serine/threonine-protein kinase</keyword>
<keyword evidence="12 20" id="KW-0547">Nucleotide-binding</keyword>
<gene>
    <name evidence="24" type="ORF">HJG60_018287</name>
</gene>
<dbReference type="AlphaFoldDB" id="A0A834E2J1"/>
<comment type="catalytic activity">
    <reaction evidence="18">
        <text>L-threonyl-[protein] + ATP = O-phospho-L-threonyl-[protein] + ADP + H(+)</text>
        <dbReference type="Rhea" id="RHEA:46608"/>
        <dbReference type="Rhea" id="RHEA-COMP:11060"/>
        <dbReference type="Rhea" id="RHEA-COMP:11605"/>
        <dbReference type="ChEBI" id="CHEBI:15378"/>
        <dbReference type="ChEBI" id="CHEBI:30013"/>
        <dbReference type="ChEBI" id="CHEBI:30616"/>
        <dbReference type="ChEBI" id="CHEBI:61977"/>
        <dbReference type="ChEBI" id="CHEBI:456216"/>
        <dbReference type="EC" id="2.7.11.1"/>
    </reaction>
    <physiologicalReaction direction="left-to-right" evidence="18">
        <dbReference type="Rhea" id="RHEA:46609"/>
    </physiologicalReaction>
</comment>
<dbReference type="FunFam" id="1.10.510.10:FF:000075">
    <property type="entry name" value="Serine/threonine-protein kinase 3"/>
    <property type="match status" value="1"/>
</dbReference>
<dbReference type="Proteomes" id="UP000664940">
    <property type="component" value="Unassembled WGS sequence"/>
</dbReference>
<dbReference type="PANTHER" id="PTHR48012">
    <property type="entry name" value="STERILE20-LIKE KINASE, ISOFORM B-RELATED"/>
    <property type="match status" value="1"/>
</dbReference>
<evidence type="ECO:0000256" key="15">
    <source>
        <dbReference type="ARBA" id="ARBA00022842"/>
    </source>
</evidence>
<keyword evidence="16" id="KW-0175">Coiled coil</keyword>
<dbReference type="PROSITE" id="PS50011">
    <property type="entry name" value="PROTEIN_KINASE_DOM"/>
    <property type="match status" value="1"/>
</dbReference>
<name>A0A834E2J1_9CHIR</name>
<evidence type="ECO:0000313" key="24">
    <source>
        <dbReference type="EMBL" id="KAF6101271.1"/>
    </source>
</evidence>
<dbReference type="GO" id="GO:0051262">
    <property type="term" value="P:protein tetramerization"/>
    <property type="evidence" value="ECO:0007669"/>
    <property type="project" value="InterPro"/>
</dbReference>
<comment type="similarity">
    <text evidence="4">Belongs to the protein kinase superfamily. STE Ser/Thr protein kinase family. STE20 subfamily.</text>
</comment>
<evidence type="ECO:0000256" key="14">
    <source>
        <dbReference type="ARBA" id="ARBA00022840"/>
    </source>
</evidence>
<evidence type="ECO:0000256" key="19">
    <source>
        <dbReference type="ARBA" id="ARBA00048977"/>
    </source>
</evidence>
<dbReference type="Pfam" id="PF00069">
    <property type="entry name" value="Pkinase"/>
    <property type="match status" value="1"/>
</dbReference>
<dbReference type="GO" id="GO:0035329">
    <property type="term" value="P:hippo signaling"/>
    <property type="evidence" value="ECO:0007669"/>
    <property type="project" value="UniProtKB-ARBA"/>
</dbReference>
<dbReference type="GO" id="GO:0005634">
    <property type="term" value="C:nucleus"/>
    <property type="evidence" value="ECO:0007669"/>
    <property type="project" value="UniProtKB-SubCell"/>
</dbReference>
<dbReference type="InterPro" id="IPR011524">
    <property type="entry name" value="SARAH_dom"/>
</dbReference>
<dbReference type="Gene3D" id="4.10.170.10">
    <property type="entry name" value="p53-like tetramerisation domain"/>
    <property type="match status" value="1"/>
</dbReference>
<keyword evidence="17" id="KW-0539">Nucleus</keyword>
<dbReference type="FunFam" id="4.10.170.10:FF:000002">
    <property type="entry name" value="serine/threonine-protein kinase 3"/>
    <property type="match status" value="1"/>
</dbReference>
<comment type="subcellular location">
    <subcellularLocation>
        <location evidence="3">Cytoplasm</location>
    </subcellularLocation>
    <subcellularLocation>
        <location evidence="2">Nucleus</location>
    </subcellularLocation>
</comment>